<dbReference type="EMBL" id="KQ085994">
    <property type="protein sequence ID" value="KLO11699.1"/>
    <property type="molecule type" value="Genomic_DNA"/>
</dbReference>
<evidence type="ECO:0000313" key="2">
    <source>
        <dbReference type="EMBL" id="KLO11699.1"/>
    </source>
</evidence>
<feature type="compositionally biased region" description="Polar residues" evidence="1">
    <location>
        <begin position="219"/>
        <end position="243"/>
    </location>
</feature>
<feature type="compositionally biased region" description="Acidic residues" evidence="1">
    <location>
        <begin position="704"/>
        <end position="718"/>
    </location>
</feature>
<feature type="compositionally biased region" description="Polar residues" evidence="1">
    <location>
        <begin position="376"/>
        <end position="394"/>
    </location>
</feature>
<feature type="region of interest" description="Disordered" evidence="1">
    <location>
        <begin position="129"/>
        <end position="183"/>
    </location>
</feature>
<feature type="compositionally biased region" description="Polar residues" evidence="1">
    <location>
        <begin position="454"/>
        <end position="463"/>
    </location>
</feature>
<evidence type="ECO:0000313" key="3">
    <source>
        <dbReference type="Proteomes" id="UP000053477"/>
    </source>
</evidence>
<sequence>MAAYRPRRLFLHLSALSDDEYAVYLGALRDVLDVEDEGDGATKTMREEDEFELEGREIGVREVRAWMKGRYRDVRPSDIDKILHLFSTSFEPKDVLSGGQFLAALRLLMHVRNGGEVLEGNVFVQANMSSPSSSRFTRNLPSTSPDPPSNDGPSVNFNAPSANPVNNTNPFTINNSPPRLPVRRSSISHLEPRASNSDPSGFTVIGRSSLEAKRHPSSDVRSSNPFLQRSKTHAGTNRIVSRSSDGDVPAPTSSNDVPRVPPLPPRKPSHMSSSSSKPPPPMPPFSPPSNTKEFSTSIFTVTNRANGSPPKNLLPLPPPPIHPNQPGLPYVPLKSASGSSSFISPLMKQSLEASKAGNALMRAQKLAEKERVLEVIQSSSSHPKVPSRGTSADAPTSRAPPPIPSAQTRRPAPSPPQSTTSTASLERVASARLTPRVASPDRASSSASSTSTTHNPSYLSSGADQRERERISPTTSSFPQPPPTHPHRRLSGHRHTSSLHHPATTTRGSSPISDALAVDASPPQTAKTTRSHSVHHSSNPMSSSAAGRANSPPAPPVRRKRPESMQIGSFGASSSSNLSGASPFSDAQARVSPSRGIFSPSSSSSAAVNTNSNSQSYSPSSSLFTPPSSSSQSQPPGSANSNSSNSPLSFSAFQRAFTSIQALHSKAQPALDRAKYKTEAGLAPRRGYVRDGRGRGGLLRDTDLGNDEDEEEYEDEGAGMDGYGRARASGMATTTMAHDELGVDGDSDADEDDGRSRPRRGRAGSRFEEMERDELKLPVGQADGWAQL</sequence>
<feature type="compositionally biased region" description="Low complexity" evidence="1">
    <location>
        <begin position="592"/>
        <end position="648"/>
    </location>
</feature>
<gene>
    <name evidence="2" type="ORF">SCHPADRAFT_891389</name>
</gene>
<protein>
    <submittedName>
        <fullName evidence="2">Uncharacterized protein</fullName>
    </submittedName>
</protein>
<dbReference type="STRING" id="27342.A0A0H2RIS1"/>
<feature type="compositionally biased region" description="Polar residues" evidence="1">
    <location>
        <begin position="129"/>
        <end position="143"/>
    </location>
</feature>
<feature type="region of interest" description="Disordered" evidence="1">
    <location>
        <begin position="372"/>
        <end position="648"/>
    </location>
</feature>
<accession>A0A0H2RIS1</accession>
<dbReference type="OrthoDB" id="2553626at2759"/>
<dbReference type="Proteomes" id="UP000053477">
    <property type="component" value="Unassembled WGS sequence"/>
</dbReference>
<evidence type="ECO:0000256" key="1">
    <source>
        <dbReference type="SAM" id="MobiDB-lite"/>
    </source>
</evidence>
<feature type="region of interest" description="Disordered" evidence="1">
    <location>
        <begin position="209"/>
        <end position="340"/>
    </location>
</feature>
<feature type="compositionally biased region" description="Basic and acidic residues" evidence="1">
    <location>
        <begin position="765"/>
        <end position="776"/>
    </location>
</feature>
<proteinExistence type="predicted"/>
<reference evidence="2 3" key="1">
    <citation type="submission" date="2015-04" db="EMBL/GenBank/DDBJ databases">
        <title>Complete genome sequence of Schizopora paradoxa KUC8140, a cosmopolitan wood degrader in East Asia.</title>
        <authorList>
            <consortium name="DOE Joint Genome Institute"/>
            <person name="Min B."/>
            <person name="Park H."/>
            <person name="Jang Y."/>
            <person name="Kim J.-J."/>
            <person name="Kim K.H."/>
            <person name="Pangilinan J."/>
            <person name="Lipzen A."/>
            <person name="Riley R."/>
            <person name="Grigoriev I.V."/>
            <person name="Spatafora J.W."/>
            <person name="Choi I.-G."/>
        </authorList>
    </citation>
    <scope>NUCLEOTIDE SEQUENCE [LARGE SCALE GENOMIC DNA]</scope>
    <source>
        <strain evidence="2 3">KUC8140</strain>
    </source>
</reference>
<feature type="compositionally biased region" description="Polar residues" evidence="1">
    <location>
        <begin position="503"/>
        <end position="512"/>
    </location>
</feature>
<feature type="compositionally biased region" description="Low complexity" evidence="1">
    <location>
        <begin position="568"/>
        <end position="585"/>
    </location>
</feature>
<dbReference type="InParanoid" id="A0A0H2RIS1"/>
<feature type="compositionally biased region" description="Low complexity" evidence="1">
    <location>
        <begin position="405"/>
        <end position="424"/>
    </location>
</feature>
<feature type="compositionally biased region" description="Basic residues" evidence="1">
    <location>
        <begin position="485"/>
        <end position="498"/>
    </location>
</feature>
<name>A0A0H2RIS1_9AGAM</name>
<organism evidence="2 3">
    <name type="scientific">Schizopora paradoxa</name>
    <dbReference type="NCBI Taxonomy" id="27342"/>
    <lineage>
        <taxon>Eukaryota</taxon>
        <taxon>Fungi</taxon>
        <taxon>Dikarya</taxon>
        <taxon>Basidiomycota</taxon>
        <taxon>Agaricomycotina</taxon>
        <taxon>Agaricomycetes</taxon>
        <taxon>Hymenochaetales</taxon>
        <taxon>Schizoporaceae</taxon>
        <taxon>Schizopora</taxon>
    </lineage>
</organism>
<keyword evidence="3" id="KW-1185">Reference proteome</keyword>
<feature type="compositionally biased region" description="Low complexity" evidence="1">
    <location>
        <begin position="443"/>
        <end position="453"/>
    </location>
</feature>
<feature type="compositionally biased region" description="Acidic residues" evidence="1">
    <location>
        <begin position="742"/>
        <end position="753"/>
    </location>
</feature>
<feature type="compositionally biased region" description="Pro residues" evidence="1">
    <location>
        <begin position="277"/>
        <end position="287"/>
    </location>
</feature>
<feature type="region of interest" description="Disordered" evidence="1">
    <location>
        <begin position="664"/>
        <end position="788"/>
    </location>
</feature>
<feature type="compositionally biased region" description="Polar residues" evidence="1">
    <location>
        <begin position="151"/>
        <end position="177"/>
    </location>
</feature>
<feature type="compositionally biased region" description="Polar residues" evidence="1">
    <location>
        <begin position="290"/>
        <end position="306"/>
    </location>
</feature>
<feature type="compositionally biased region" description="Basic and acidic residues" evidence="1">
    <location>
        <begin position="688"/>
        <end position="703"/>
    </location>
</feature>
<dbReference type="AlphaFoldDB" id="A0A0H2RIS1"/>